<dbReference type="Proteomes" id="UP001595789">
    <property type="component" value="Unassembled WGS sequence"/>
</dbReference>
<dbReference type="EMBL" id="JBHSBW010000001">
    <property type="protein sequence ID" value="MFC4209553.1"/>
    <property type="molecule type" value="Genomic_DNA"/>
</dbReference>
<name>A0ABV8P3V4_9SPHI</name>
<comment type="caution">
    <text evidence="1">The sequence shown here is derived from an EMBL/GenBank/DDBJ whole genome shotgun (WGS) entry which is preliminary data.</text>
</comment>
<sequence length="249" mass="29154">MRNSVQDTRCSVNSNKKKSEIVNEIEVTIPAIIDLDSLLISYPTGIANSKDYLLYILSRLRTKGDSAKAFTQISSSKLKKMVDNYSPLVNWLIQREVLEYDDSSKYKISMKCKGYRYTSKFRHSIIKKETITLRTLLKKIHSSSQANEFKIPQNTISIETNLYGYEPVWISSTQLASILNLRRNKMMKGFKELKIIEDLDYEFNGGWYKYIMVKTKLHRFVLIKRFDEFAVEKIRVLSNQYPDLFPKKD</sequence>
<dbReference type="RefSeq" id="WP_378980611.1">
    <property type="nucleotide sequence ID" value="NZ_JBHSBW010000001.1"/>
</dbReference>
<protein>
    <submittedName>
        <fullName evidence="1">Uncharacterized protein</fullName>
    </submittedName>
</protein>
<accession>A0ABV8P3V4</accession>
<organism evidence="1 2">
    <name type="scientific">Pedobacter lithocola</name>
    <dbReference type="NCBI Taxonomy" id="1908239"/>
    <lineage>
        <taxon>Bacteria</taxon>
        <taxon>Pseudomonadati</taxon>
        <taxon>Bacteroidota</taxon>
        <taxon>Sphingobacteriia</taxon>
        <taxon>Sphingobacteriales</taxon>
        <taxon>Sphingobacteriaceae</taxon>
        <taxon>Pedobacter</taxon>
    </lineage>
</organism>
<keyword evidence="2" id="KW-1185">Reference proteome</keyword>
<reference evidence="2" key="1">
    <citation type="journal article" date="2019" name="Int. J. Syst. Evol. Microbiol.">
        <title>The Global Catalogue of Microorganisms (GCM) 10K type strain sequencing project: providing services to taxonomists for standard genome sequencing and annotation.</title>
        <authorList>
            <consortium name="The Broad Institute Genomics Platform"/>
            <consortium name="The Broad Institute Genome Sequencing Center for Infectious Disease"/>
            <person name="Wu L."/>
            <person name="Ma J."/>
        </authorList>
    </citation>
    <scope>NUCLEOTIDE SEQUENCE [LARGE SCALE GENOMIC DNA]</scope>
    <source>
        <strain evidence="2">CCM 8691</strain>
    </source>
</reference>
<evidence type="ECO:0000313" key="2">
    <source>
        <dbReference type="Proteomes" id="UP001595789"/>
    </source>
</evidence>
<evidence type="ECO:0000313" key="1">
    <source>
        <dbReference type="EMBL" id="MFC4209553.1"/>
    </source>
</evidence>
<gene>
    <name evidence="1" type="ORF">ACFOWA_00075</name>
</gene>
<proteinExistence type="predicted"/>